<feature type="compositionally biased region" description="Polar residues" evidence="1">
    <location>
        <begin position="218"/>
        <end position="227"/>
    </location>
</feature>
<feature type="compositionally biased region" description="Polar residues" evidence="1">
    <location>
        <begin position="178"/>
        <end position="188"/>
    </location>
</feature>
<keyword evidence="3" id="KW-1185">Reference proteome</keyword>
<proteinExistence type="predicted"/>
<organism evidence="2 3">
    <name type="scientific">Clathrospora elynae</name>
    <dbReference type="NCBI Taxonomy" id="706981"/>
    <lineage>
        <taxon>Eukaryota</taxon>
        <taxon>Fungi</taxon>
        <taxon>Dikarya</taxon>
        <taxon>Ascomycota</taxon>
        <taxon>Pezizomycotina</taxon>
        <taxon>Dothideomycetes</taxon>
        <taxon>Pleosporomycetidae</taxon>
        <taxon>Pleosporales</taxon>
        <taxon>Diademaceae</taxon>
        <taxon>Clathrospora</taxon>
    </lineage>
</organism>
<evidence type="ECO:0000313" key="3">
    <source>
        <dbReference type="Proteomes" id="UP000800038"/>
    </source>
</evidence>
<feature type="compositionally biased region" description="Basic and acidic residues" evidence="1">
    <location>
        <begin position="230"/>
        <end position="241"/>
    </location>
</feature>
<protein>
    <submittedName>
        <fullName evidence="2">Uncharacterized protein</fullName>
    </submittedName>
</protein>
<dbReference type="Proteomes" id="UP000800038">
    <property type="component" value="Unassembled WGS sequence"/>
</dbReference>
<feature type="region of interest" description="Disordered" evidence="1">
    <location>
        <begin position="1"/>
        <end position="22"/>
    </location>
</feature>
<evidence type="ECO:0000256" key="1">
    <source>
        <dbReference type="SAM" id="MobiDB-lite"/>
    </source>
</evidence>
<name>A0A6A5T2I0_9PLEO</name>
<sequence>MHRSSTNNPPESPGLDTTAANLTAIPPDVAAVRKTRMNADLISAFKQPCPPGSNSSVKGVGLYTHVEGSPKAPWYPHEKHTQLEPEFLPIDIRTRFGHWGLESKICEDVKKVWEEVRDVVQEEEELVGTTELGLNPLKKRYGGLDVPDSSRPRSGDQELQVALQHQDAAMQEEITVQDRTAQSGNVGESSGARDPPIAVELAQMRRGNQDVVMGGTETGSISTTKNGNVYHKDLDPRLKGR</sequence>
<gene>
    <name evidence="2" type="ORF">EJ02DRAFT_452023</name>
</gene>
<dbReference type="OrthoDB" id="3693506at2759"/>
<evidence type="ECO:0000313" key="2">
    <source>
        <dbReference type="EMBL" id="KAF1944936.1"/>
    </source>
</evidence>
<dbReference type="EMBL" id="ML976013">
    <property type="protein sequence ID" value="KAF1944936.1"/>
    <property type="molecule type" value="Genomic_DNA"/>
</dbReference>
<dbReference type="AlphaFoldDB" id="A0A6A5T2I0"/>
<feature type="region of interest" description="Disordered" evidence="1">
    <location>
        <begin position="178"/>
        <end position="241"/>
    </location>
</feature>
<reference evidence="2" key="1">
    <citation type="journal article" date="2020" name="Stud. Mycol.">
        <title>101 Dothideomycetes genomes: a test case for predicting lifestyles and emergence of pathogens.</title>
        <authorList>
            <person name="Haridas S."/>
            <person name="Albert R."/>
            <person name="Binder M."/>
            <person name="Bloem J."/>
            <person name="Labutti K."/>
            <person name="Salamov A."/>
            <person name="Andreopoulos B."/>
            <person name="Baker S."/>
            <person name="Barry K."/>
            <person name="Bills G."/>
            <person name="Bluhm B."/>
            <person name="Cannon C."/>
            <person name="Castanera R."/>
            <person name="Culley D."/>
            <person name="Daum C."/>
            <person name="Ezra D."/>
            <person name="Gonzalez J."/>
            <person name="Henrissat B."/>
            <person name="Kuo A."/>
            <person name="Liang C."/>
            <person name="Lipzen A."/>
            <person name="Lutzoni F."/>
            <person name="Magnuson J."/>
            <person name="Mondo S."/>
            <person name="Nolan M."/>
            <person name="Ohm R."/>
            <person name="Pangilinan J."/>
            <person name="Park H.-J."/>
            <person name="Ramirez L."/>
            <person name="Alfaro M."/>
            <person name="Sun H."/>
            <person name="Tritt A."/>
            <person name="Yoshinaga Y."/>
            <person name="Zwiers L.-H."/>
            <person name="Turgeon B."/>
            <person name="Goodwin S."/>
            <person name="Spatafora J."/>
            <person name="Crous P."/>
            <person name="Grigoriev I."/>
        </authorList>
    </citation>
    <scope>NUCLEOTIDE SEQUENCE</scope>
    <source>
        <strain evidence="2">CBS 161.51</strain>
    </source>
</reference>
<accession>A0A6A5T2I0</accession>